<dbReference type="Proteomes" id="UP001268544">
    <property type="component" value="Unassembled WGS sequence"/>
</dbReference>
<dbReference type="AlphaFoldDB" id="A0ABD5CXV1"/>
<evidence type="ECO:0000313" key="1">
    <source>
        <dbReference type="EMBL" id="MDR7624688.1"/>
    </source>
</evidence>
<evidence type="ECO:0000313" key="2">
    <source>
        <dbReference type="Proteomes" id="UP001268544"/>
    </source>
</evidence>
<accession>A0ABD5CXV1</accession>
<sequence length="123" mass="14177">MSSETKRDVLLYFGDYVLRNFNTPNIIFGGEQVAEYMQRYDAALPDDLPVIPELIGKYLKMWKHDHGDLFQAFDEGTSASLDGTKWESVQDWFSDAKDSFDTFARAWVLGVWRVEETGEVVKL</sequence>
<gene>
    <name evidence="1" type="ORF">RF672_08650</name>
</gene>
<proteinExistence type="predicted"/>
<reference evidence="2" key="1">
    <citation type="submission" date="2023-07" db="EMBL/GenBank/DDBJ databases">
        <title>Lacticaseibacillus paracasei KCKM 0992.</title>
        <authorList>
            <person name="Kim T.W."/>
        </authorList>
    </citation>
    <scope>NUCLEOTIDE SEQUENCE [LARGE SCALE GENOMIC DNA]</scope>
    <source>
        <strain evidence="2">KCKM 0992</strain>
    </source>
</reference>
<protein>
    <submittedName>
        <fullName evidence="1">Uncharacterized protein</fullName>
    </submittedName>
</protein>
<organism evidence="1 2">
    <name type="scientific">Lacticaseibacillus paracasei</name>
    <name type="common">Lactobacillus paracasei</name>
    <dbReference type="NCBI Taxonomy" id="1597"/>
    <lineage>
        <taxon>Bacteria</taxon>
        <taxon>Bacillati</taxon>
        <taxon>Bacillota</taxon>
        <taxon>Bacilli</taxon>
        <taxon>Lactobacillales</taxon>
        <taxon>Lactobacillaceae</taxon>
        <taxon>Lacticaseibacillus</taxon>
    </lineage>
</organism>
<name>A0ABD5CXV1_LACPA</name>
<comment type="caution">
    <text evidence="1">The sequence shown here is derived from an EMBL/GenBank/DDBJ whole genome shotgun (WGS) entry which is preliminary data.</text>
</comment>
<dbReference type="EMBL" id="JAVKVH010000001">
    <property type="protein sequence ID" value="MDR7624688.1"/>
    <property type="molecule type" value="Genomic_DNA"/>
</dbReference>
<dbReference type="RefSeq" id="WP_003574553.1">
    <property type="nucleotide sequence ID" value="NZ_CP133786.1"/>
</dbReference>